<protein>
    <submittedName>
        <fullName evidence="2">Uncharacterized protein</fullName>
    </submittedName>
</protein>
<dbReference type="AlphaFoldDB" id="A0A068NP02"/>
<keyword evidence="1" id="KW-0472">Membrane</keyword>
<dbReference type="HOGENOM" id="CLU_3135917_0_0_0"/>
<keyword evidence="3" id="KW-1185">Reference proteome</keyword>
<dbReference type="EMBL" id="CP007139">
    <property type="protein sequence ID" value="AIE85166.1"/>
    <property type="molecule type" value="Genomic_DNA"/>
</dbReference>
<evidence type="ECO:0000313" key="3">
    <source>
        <dbReference type="Proteomes" id="UP000027982"/>
    </source>
</evidence>
<dbReference type="Proteomes" id="UP000027982">
    <property type="component" value="Chromosome"/>
</dbReference>
<name>A0A068NP02_FIMGI</name>
<feature type="transmembrane region" description="Helical" evidence="1">
    <location>
        <begin position="6"/>
        <end position="29"/>
    </location>
</feature>
<evidence type="ECO:0000313" key="2">
    <source>
        <dbReference type="EMBL" id="AIE85166.1"/>
    </source>
</evidence>
<keyword evidence="1" id="KW-1133">Transmembrane helix</keyword>
<evidence type="ECO:0000256" key="1">
    <source>
        <dbReference type="SAM" id="Phobius"/>
    </source>
</evidence>
<sequence length="49" mass="5844">MADILGWIVGAILEAVAEFVVELLLHLVWQMITWPFRAAWEWASRRFDW</sequence>
<reference evidence="2 3" key="1">
    <citation type="journal article" date="2014" name="PLoS ONE">
        <title>The first complete genome sequence of the class fimbriimonadia in the phylum armatimonadetes.</title>
        <authorList>
            <person name="Hu Z.Y."/>
            <person name="Wang Y.Z."/>
            <person name="Im W.T."/>
            <person name="Wang S.Y."/>
            <person name="Zhao G.P."/>
            <person name="Zheng H.J."/>
            <person name="Quan Z.X."/>
        </authorList>
    </citation>
    <scope>NUCLEOTIDE SEQUENCE [LARGE SCALE GENOMIC DNA]</scope>
    <source>
        <strain evidence="2">Gsoil 348</strain>
    </source>
</reference>
<organism evidence="2 3">
    <name type="scientific">Fimbriimonas ginsengisoli Gsoil 348</name>
    <dbReference type="NCBI Taxonomy" id="661478"/>
    <lineage>
        <taxon>Bacteria</taxon>
        <taxon>Bacillati</taxon>
        <taxon>Armatimonadota</taxon>
        <taxon>Fimbriimonadia</taxon>
        <taxon>Fimbriimonadales</taxon>
        <taxon>Fimbriimonadaceae</taxon>
        <taxon>Fimbriimonas</taxon>
    </lineage>
</organism>
<dbReference type="STRING" id="661478.OP10G_1798"/>
<dbReference type="KEGG" id="fgi:OP10G_1798"/>
<accession>A0A068NP02</accession>
<gene>
    <name evidence="2" type="ORF">OP10G_1798</name>
</gene>
<proteinExistence type="predicted"/>
<keyword evidence="1" id="KW-0812">Transmembrane</keyword>